<reference evidence="1 2" key="1">
    <citation type="submission" date="2019-11" db="EMBL/GenBank/DDBJ databases">
        <title>Agromyces kandeliae sp. nov., isolated from mangrove soil.</title>
        <authorList>
            <person name="Wang R."/>
        </authorList>
    </citation>
    <scope>NUCLEOTIDE SEQUENCE [LARGE SCALE GENOMIC DNA]</scope>
    <source>
        <strain evidence="1 2">JCM 11431</strain>
    </source>
</reference>
<dbReference type="EMBL" id="WODA01000008">
    <property type="protein sequence ID" value="MUN06798.1"/>
    <property type="molecule type" value="Genomic_DNA"/>
</dbReference>
<gene>
    <name evidence="1" type="ORF">GLX25_06660</name>
</gene>
<dbReference type="AlphaFoldDB" id="A0A7C9MGP7"/>
<protein>
    <submittedName>
        <fullName evidence="1">Uncharacterized protein</fullName>
    </submittedName>
</protein>
<dbReference type="Proteomes" id="UP000480122">
    <property type="component" value="Unassembled WGS sequence"/>
</dbReference>
<keyword evidence="2" id="KW-1185">Reference proteome</keyword>
<dbReference type="OrthoDB" id="569152at2"/>
<comment type="caution">
    <text evidence="1">The sequence shown here is derived from an EMBL/GenBank/DDBJ whole genome shotgun (WGS) entry which is preliminary data.</text>
</comment>
<dbReference type="RefSeq" id="WP_155841495.1">
    <property type="nucleotide sequence ID" value="NZ_BAAAIA010000008.1"/>
</dbReference>
<evidence type="ECO:0000313" key="2">
    <source>
        <dbReference type="Proteomes" id="UP000480122"/>
    </source>
</evidence>
<accession>A0A7C9MGP7</accession>
<organism evidence="1 2">
    <name type="scientific">Agromyces luteolus</name>
    <dbReference type="NCBI Taxonomy" id="88373"/>
    <lineage>
        <taxon>Bacteria</taxon>
        <taxon>Bacillati</taxon>
        <taxon>Actinomycetota</taxon>
        <taxon>Actinomycetes</taxon>
        <taxon>Micrococcales</taxon>
        <taxon>Microbacteriaceae</taxon>
        <taxon>Agromyces</taxon>
    </lineage>
</organism>
<evidence type="ECO:0000313" key="1">
    <source>
        <dbReference type="EMBL" id="MUN06798.1"/>
    </source>
</evidence>
<name>A0A7C9MGP7_9MICO</name>
<sequence length="435" mass="47600">MNPRLPGSTALLEMEARGLLARLNQIRPLALHETMVPAAALPPRAALDIERFLHTGRTVLRRRVEEYLTWLRGPGRQAPPAEQQHRFVLIRMRFNSILSQLDMFTEVVTQRSEARTGTWLSGLDVLADDALRITPLVTDPPPAVCYLARGPGAAIRRAKTKMPGGDLSPAAIIRIPRERMVGHGIASSLVHEVGHQGAALLGLVESLRKDLAARRPAGAREQAVWRSWEQTISEIVADLWSVATLGISSTLGLLAVVSLPRFFVFRPSGDDPHPIPYIRVLLSCAMGEAFYPHPQWVSMRATWKALNPVATLPPARQQEFAALEAGIPAFVAALLAHRSPSLGGRTLREAFPVGERVPARLLQLHATWRGDVGVMARQRPSLVFAVAGQARAAGRITPEAESQLIGTLLRAWALRSTLASAEQITTNRRMLARAS</sequence>
<proteinExistence type="predicted"/>